<dbReference type="GeneID" id="22911417"/>
<sequence length="308" mass="34547">MRPMCSELSYRENQPSTRQAIGGLLSVVIIGSEQPFVTMLGSDESVSLLLDCGQAEETFYVDVQDGVMDMPKDGELFRQLDTWLDLQRRWCHGLNEDEDNNDGLYKNSGGLYSKMLYKEGLSKTSLIAEEFGIQNVNSEPLTAILATGQSVGQSVHKLIFGVQGHEWFSAYSVHVRRMPPALNAILRLPTAPNGRPLAPSPDLQQWKNVWRLFANKSRFRRRVASMIHDFDPVAEGYETMQCCCESEECNQCMKARYSRPGVRGQSYRPLFPLAANRSVAKIIANGLPRANGLLRAARAFLRLLLDEA</sequence>
<protein>
    <submittedName>
        <fullName evidence="1">Uncharacterized protein</fullName>
    </submittedName>
</protein>
<name>A0A023BAP5_GRENI</name>
<dbReference type="AlphaFoldDB" id="A0A023BAP5"/>
<dbReference type="RefSeq" id="XP_011129296.1">
    <property type="nucleotide sequence ID" value="XM_011130994.1"/>
</dbReference>
<comment type="caution">
    <text evidence="1">The sequence shown here is derived from an EMBL/GenBank/DDBJ whole genome shotgun (WGS) entry which is preliminary data.</text>
</comment>
<dbReference type="Proteomes" id="UP000019763">
    <property type="component" value="Unassembled WGS sequence"/>
</dbReference>
<reference evidence="1" key="1">
    <citation type="submission" date="2013-12" db="EMBL/GenBank/DDBJ databases">
        <authorList>
            <person name="Omoto C.K."/>
            <person name="Sibley D."/>
            <person name="Venepally P."/>
            <person name="Hadjithomas M."/>
            <person name="Karamycheva S."/>
            <person name="Brunk B."/>
            <person name="Roos D."/>
            <person name="Caler E."/>
            <person name="Lorenzi H."/>
        </authorList>
    </citation>
    <scope>NUCLEOTIDE SEQUENCE</scope>
</reference>
<accession>A0A023BAP5</accession>
<organism evidence="1 2">
    <name type="scientific">Gregarina niphandrodes</name>
    <name type="common">Septate eugregarine</name>
    <dbReference type="NCBI Taxonomy" id="110365"/>
    <lineage>
        <taxon>Eukaryota</taxon>
        <taxon>Sar</taxon>
        <taxon>Alveolata</taxon>
        <taxon>Apicomplexa</taxon>
        <taxon>Conoidasida</taxon>
        <taxon>Gregarinasina</taxon>
        <taxon>Eugregarinorida</taxon>
        <taxon>Gregarinidae</taxon>
        <taxon>Gregarina</taxon>
    </lineage>
</organism>
<dbReference type="VEuPathDB" id="CryptoDB:GNI_036140"/>
<keyword evidence="2" id="KW-1185">Reference proteome</keyword>
<gene>
    <name evidence="1" type="ORF">GNI_036140</name>
</gene>
<evidence type="ECO:0000313" key="1">
    <source>
        <dbReference type="EMBL" id="EZG78448.1"/>
    </source>
</evidence>
<dbReference type="EMBL" id="AFNH02000277">
    <property type="protein sequence ID" value="EZG78448.1"/>
    <property type="molecule type" value="Genomic_DNA"/>
</dbReference>
<evidence type="ECO:0000313" key="2">
    <source>
        <dbReference type="Proteomes" id="UP000019763"/>
    </source>
</evidence>
<proteinExistence type="predicted"/>